<evidence type="ECO:0008006" key="7">
    <source>
        <dbReference type="Google" id="ProtNLM"/>
    </source>
</evidence>
<organism evidence="4 6">
    <name type="scientific">Bordetella bronchialis</name>
    <dbReference type="NCBI Taxonomy" id="463025"/>
    <lineage>
        <taxon>Bacteria</taxon>
        <taxon>Pseudomonadati</taxon>
        <taxon>Pseudomonadota</taxon>
        <taxon>Betaproteobacteria</taxon>
        <taxon>Burkholderiales</taxon>
        <taxon>Alcaligenaceae</taxon>
        <taxon>Bordetella</taxon>
    </lineage>
</organism>
<gene>
    <name evidence="3" type="ORF">BAU06_10225</name>
    <name evidence="4" type="ORF">BAU08_10425</name>
</gene>
<dbReference type="AlphaFoldDB" id="A0A193FHL7"/>
<keyword evidence="5" id="KW-1185">Reference proteome</keyword>
<dbReference type="OrthoDB" id="8627295at2"/>
<dbReference type="InterPro" id="IPR005064">
    <property type="entry name" value="BUG"/>
</dbReference>
<evidence type="ECO:0000313" key="4">
    <source>
        <dbReference type="EMBL" id="ANN71693.1"/>
    </source>
</evidence>
<dbReference type="CDD" id="cd07012">
    <property type="entry name" value="PBP2_Bug_TTT"/>
    <property type="match status" value="1"/>
</dbReference>
<protein>
    <recommendedName>
        <fullName evidence="7">LacI family transcriptional regulator</fullName>
    </recommendedName>
</protein>
<dbReference type="PANTHER" id="PTHR42928">
    <property type="entry name" value="TRICARBOXYLATE-BINDING PROTEIN"/>
    <property type="match status" value="1"/>
</dbReference>
<evidence type="ECO:0000256" key="1">
    <source>
        <dbReference type="ARBA" id="ARBA00006987"/>
    </source>
</evidence>
<name>A0A193FHL7_9BORD</name>
<feature type="chain" id="PRO_5008258165" description="LacI family transcriptional regulator" evidence="2">
    <location>
        <begin position="27"/>
        <end position="326"/>
    </location>
</feature>
<evidence type="ECO:0000256" key="2">
    <source>
        <dbReference type="SAM" id="SignalP"/>
    </source>
</evidence>
<dbReference type="PIRSF" id="PIRSF017082">
    <property type="entry name" value="YflP"/>
    <property type="match status" value="1"/>
</dbReference>
<accession>A0A193FHL7</accession>
<proteinExistence type="inferred from homology"/>
<evidence type="ECO:0000313" key="6">
    <source>
        <dbReference type="Proteomes" id="UP000092213"/>
    </source>
</evidence>
<dbReference type="PANTHER" id="PTHR42928:SF5">
    <property type="entry name" value="BLR1237 PROTEIN"/>
    <property type="match status" value="1"/>
</dbReference>
<dbReference type="Gene3D" id="3.40.190.10">
    <property type="entry name" value="Periplasmic binding protein-like II"/>
    <property type="match status" value="1"/>
</dbReference>
<dbReference type="Gene3D" id="3.40.190.150">
    <property type="entry name" value="Bordetella uptake gene, domain 1"/>
    <property type="match status" value="1"/>
</dbReference>
<reference evidence="5 6" key="1">
    <citation type="submission" date="2016-06" db="EMBL/GenBank/DDBJ databases">
        <title>Complete genome sequences of Bordetella bronchialis and Bordetella flabilis.</title>
        <authorList>
            <person name="LiPuma J.J."/>
            <person name="Spilker T."/>
        </authorList>
    </citation>
    <scope>NUCLEOTIDE SEQUENCE [LARGE SCALE GENOMIC DNA]</scope>
    <source>
        <strain evidence="4 6">AU17976</strain>
        <strain evidence="3 5">AU3182</strain>
    </source>
</reference>
<evidence type="ECO:0000313" key="5">
    <source>
        <dbReference type="Proteomes" id="UP000091897"/>
    </source>
</evidence>
<dbReference type="Pfam" id="PF03401">
    <property type="entry name" value="TctC"/>
    <property type="match status" value="1"/>
</dbReference>
<dbReference type="KEGG" id="bbro:BAU06_10225"/>
<comment type="similarity">
    <text evidence="1">Belongs to the UPF0065 (bug) family.</text>
</comment>
<dbReference type="Proteomes" id="UP000091897">
    <property type="component" value="Chromosome"/>
</dbReference>
<dbReference type="InterPro" id="IPR042100">
    <property type="entry name" value="Bug_dom1"/>
</dbReference>
<keyword evidence="2" id="KW-0732">Signal</keyword>
<feature type="signal peptide" evidence="2">
    <location>
        <begin position="1"/>
        <end position="26"/>
    </location>
</feature>
<dbReference type="Proteomes" id="UP000092213">
    <property type="component" value="Chromosome"/>
</dbReference>
<dbReference type="EMBL" id="CP016170">
    <property type="protein sequence ID" value="ANN66614.1"/>
    <property type="molecule type" value="Genomic_DNA"/>
</dbReference>
<dbReference type="EMBL" id="CP016171">
    <property type="protein sequence ID" value="ANN71693.1"/>
    <property type="molecule type" value="Genomic_DNA"/>
</dbReference>
<evidence type="ECO:0000313" key="3">
    <source>
        <dbReference type="EMBL" id="ANN66614.1"/>
    </source>
</evidence>
<sequence>MRDMYRLKSMLSGLACVMAAMSPAMAQAYPDHPITLVVGFPPGGGVDLVARPLAERLSKQLGQPVIVENRGGAAGNIAMDYVARSRPDGYTLMMGNLGMLSANPLLYPNLNFNVSKSFAPVARLVVTPLLAAVPARLPATDMKQFVALAKQEPGKMFFGSGGTGNINHLAVELLKLQTGAQITHVPYKGSAPALTALVANEVQLVIDGFNIVLPQVKGGMARALAVTGEKRAPSLPDVPTMKEAGYPGMTIYGWQGLFVPAGTPQPIVDRLTDEVDKALKDPALSKRLADQGTDPAFQNAADFQKYIAAEQERWGKVIQTANIKVE</sequence>
<dbReference type="SUPFAM" id="SSF53850">
    <property type="entry name" value="Periplasmic binding protein-like II"/>
    <property type="match status" value="1"/>
</dbReference>
<dbReference type="STRING" id="463025.BAU08_10425"/>